<dbReference type="EMBL" id="AWUE01013866">
    <property type="protein sequence ID" value="OMP05770.1"/>
    <property type="molecule type" value="Genomic_DNA"/>
</dbReference>
<accession>A0A1R3KFB6</accession>
<evidence type="ECO:0000313" key="4">
    <source>
        <dbReference type="Proteomes" id="UP000187203"/>
    </source>
</evidence>
<dbReference type="Pfam" id="PF02298">
    <property type="entry name" value="Cu_bind_like"/>
    <property type="match status" value="1"/>
</dbReference>
<dbReference type="Gene3D" id="2.60.40.420">
    <property type="entry name" value="Cupredoxins - blue copper proteins"/>
    <property type="match status" value="1"/>
</dbReference>
<feature type="signal peptide" evidence="1">
    <location>
        <begin position="1"/>
        <end position="24"/>
    </location>
</feature>
<organism evidence="3 4">
    <name type="scientific">Corchorus olitorius</name>
    <dbReference type="NCBI Taxonomy" id="93759"/>
    <lineage>
        <taxon>Eukaryota</taxon>
        <taxon>Viridiplantae</taxon>
        <taxon>Streptophyta</taxon>
        <taxon>Embryophyta</taxon>
        <taxon>Tracheophyta</taxon>
        <taxon>Spermatophyta</taxon>
        <taxon>Magnoliopsida</taxon>
        <taxon>eudicotyledons</taxon>
        <taxon>Gunneridae</taxon>
        <taxon>Pentapetalae</taxon>
        <taxon>rosids</taxon>
        <taxon>malvids</taxon>
        <taxon>Malvales</taxon>
        <taxon>Malvaceae</taxon>
        <taxon>Grewioideae</taxon>
        <taxon>Apeibeae</taxon>
        <taxon>Corchorus</taxon>
    </lineage>
</organism>
<gene>
    <name evidence="3" type="ORF">COLO4_08567</name>
</gene>
<evidence type="ECO:0000259" key="2">
    <source>
        <dbReference type="Pfam" id="PF02298"/>
    </source>
</evidence>
<dbReference type="AlphaFoldDB" id="A0A1R3KFB6"/>
<dbReference type="OrthoDB" id="1935534at2759"/>
<evidence type="ECO:0000313" key="3">
    <source>
        <dbReference type="EMBL" id="OMP05770.1"/>
    </source>
</evidence>
<protein>
    <submittedName>
        <fullName evidence="3">Cupredoxin</fullName>
    </submittedName>
</protein>
<sequence>MASTKTTILAFLLTMLTLVGFSLGAVHKVGDSSGWTIGDIDYAQWASTTTFHVGDSLRKFKFPSFL</sequence>
<keyword evidence="4" id="KW-1185">Reference proteome</keyword>
<comment type="caution">
    <text evidence="3">The sequence shown here is derived from an EMBL/GenBank/DDBJ whole genome shotgun (WGS) entry which is preliminary data.</text>
</comment>
<dbReference type="SUPFAM" id="SSF49503">
    <property type="entry name" value="Cupredoxins"/>
    <property type="match status" value="1"/>
</dbReference>
<reference evidence="4" key="1">
    <citation type="submission" date="2013-09" db="EMBL/GenBank/DDBJ databases">
        <title>Corchorus olitorius genome sequencing.</title>
        <authorList>
            <person name="Alam M."/>
            <person name="Haque M.S."/>
            <person name="Islam M.S."/>
            <person name="Emdad E.M."/>
            <person name="Islam M.M."/>
            <person name="Ahmed B."/>
            <person name="Halim A."/>
            <person name="Hossen Q.M.M."/>
            <person name="Hossain M.Z."/>
            <person name="Ahmed R."/>
            <person name="Khan M.M."/>
            <person name="Islam R."/>
            <person name="Rashid M.M."/>
            <person name="Khan S.A."/>
            <person name="Rahman M.S."/>
            <person name="Alam M."/>
            <person name="Yahiya A.S."/>
            <person name="Khan M.S."/>
            <person name="Azam M.S."/>
            <person name="Haque T."/>
            <person name="Lashkar M.Z.H."/>
            <person name="Akhand A.I."/>
            <person name="Morshed G."/>
            <person name="Roy S."/>
            <person name="Uddin K.S."/>
            <person name="Rabeya T."/>
            <person name="Hossain A.S."/>
            <person name="Chowdhury A."/>
            <person name="Snigdha A.R."/>
            <person name="Mortoza M.S."/>
            <person name="Matin S.A."/>
            <person name="Hoque S.M.E."/>
            <person name="Islam M.K."/>
            <person name="Roy D.K."/>
            <person name="Haider R."/>
            <person name="Moosa M.M."/>
            <person name="Elias S.M."/>
            <person name="Hasan A.M."/>
            <person name="Jahan S."/>
            <person name="Shafiuddin M."/>
            <person name="Mahmood N."/>
            <person name="Shommy N.S."/>
        </authorList>
    </citation>
    <scope>NUCLEOTIDE SEQUENCE [LARGE SCALE GENOMIC DNA]</scope>
    <source>
        <strain evidence="4">cv. O-4</strain>
    </source>
</reference>
<keyword evidence="1" id="KW-0732">Signal</keyword>
<name>A0A1R3KFB6_9ROSI</name>
<dbReference type="InterPro" id="IPR008972">
    <property type="entry name" value="Cupredoxin"/>
</dbReference>
<feature type="chain" id="PRO_5012232768" evidence="1">
    <location>
        <begin position="25"/>
        <end position="66"/>
    </location>
</feature>
<feature type="domain" description="Phytocyanin" evidence="2">
    <location>
        <begin position="35"/>
        <end position="62"/>
    </location>
</feature>
<dbReference type="Proteomes" id="UP000187203">
    <property type="component" value="Unassembled WGS sequence"/>
</dbReference>
<proteinExistence type="predicted"/>
<dbReference type="STRING" id="93759.A0A1R3KFB6"/>
<dbReference type="InterPro" id="IPR003245">
    <property type="entry name" value="Phytocyanin_dom"/>
</dbReference>
<dbReference type="GO" id="GO:0009055">
    <property type="term" value="F:electron transfer activity"/>
    <property type="evidence" value="ECO:0007669"/>
    <property type="project" value="InterPro"/>
</dbReference>
<evidence type="ECO:0000256" key="1">
    <source>
        <dbReference type="SAM" id="SignalP"/>
    </source>
</evidence>